<evidence type="ECO:0000313" key="2">
    <source>
        <dbReference type="EMBL" id="NER17273.1"/>
    </source>
</evidence>
<keyword evidence="1" id="KW-1133">Transmembrane helix</keyword>
<name>A0A6M0CJW1_9FLAO</name>
<dbReference type="Proteomes" id="UP000474296">
    <property type="component" value="Unassembled WGS sequence"/>
</dbReference>
<feature type="transmembrane region" description="Helical" evidence="1">
    <location>
        <begin position="6"/>
        <end position="28"/>
    </location>
</feature>
<dbReference type="InterPro" id="IPR025058">
    <property type="entry name" value="DUF3995"/>
</dbReference>
<organism evidence="2 3">
    <name type="scientific">Spongiivirga citrea</name>
    <dbReference type="NCBI Taxonomy" id="1481457"/>
    <lineage>
        <taxon>Bacteria</taxon>
        <taxon>Pseudomonadati</taxon>
        <taxon>Bacteroidota</taxon>
        <taxon>Flavobacteriia</taxon>
        <taxon>Flavobacteriales</taxon>
        <taxon>Flavobacteriaceae</taxon>
        <taxon>Spongiivirga</taxon>
    </lineage>
</organism>
<reference evidence="2 3" key="1">
    <citation type="submission" date="2020-01" db="EMBL/GenBank/DDBJ databases">
        <title>Spongiivirga citrea KCTC 32990T.</title>
        <authorList>
            <person name="Wang G."/>
        </authorList>
    </citation>
    <scope>NUCLEOTIDE SEQUENCE [LARGE SCALE GENOMIC DNA]</scope>
    <source>
        <strain evidence="2 3">KCTC 32990</strain>
    </source>
</reference>
<accession>A0A6M0CJW1</accession>
<sequence>MTLFVIFKTILGLVFLFLGLLHFYWLFGGKWALKTTVPTKTNIKNQFKPPVLATILVGLGLLFFGFFFWYRIDTSFNWPTLVNDYLGWIIAGIFLLRAIGEFNYLGIFKRVKGTDFAKMDTHVYIPLCLMIVIMITIIELLIGL</sequence>
<feature type="transmembrane region" description="Helical" evidence="1">
    <location>
        <begin position="49"/>
        <end position="70"/>
    </location>
</feature>
<evidence type="ECO:0000256" key="1">
    <source>
        <dbReference type="SAM" id="Phobius"/>
    </source>
</evidence>
<proteinExistence type="predicted"/>
<evidence type="ECO:0000313" key="3">
    <source>
        <dbReference type="Proteomes" id="UP000474296"/>
    </source>
</evidence>
<keyword evidence="3" id="KW-1185">Reference proteome</keyword>
<dbReference type="AlphaFoldDB" id="A0A6M0CJW1"/>
<dbReference type="Pfam" id="PF13160">
    <property type="entry name" value="DUF3995"/>
    <property type="match status" value="1"/>
</dbReference>
<dbReference type="RefSeq" id="WP_164031599.1">
    <property type="nucleotide sequence ID" value="NZ_JAABOQ010000003.1"/>
</dbReference>
<keyword evidence="1" id="KW-0812">Transmembrane</keyword>
<feature type="transmembrane region" description="Helical" evidence="1">
    <location>
        <begin position="85"/>
        <end position="102"/>
    </location>
</feature>
<comment type="caution">
    <text evidence="2">The sequence shown here is derived from an EMBL/GenBank/DDBJ whole genome shotgun (WGS) entry which is preliminary data.</text>
</comment>
<dbReference type="EMBL" id="JAABOQ010000003">
    <property type="protein sequence ID" value="NER17273.1"/>
    <property type="molecule type" value="Genomic_DNA"/>
</dbReference>
<gene>
    <name evidence="2" type="ORF">GWK10_08625</name>
</gene>
<feature type="transmembrane region" description="Helical" evidence="1">
    <location>
        <begin position="123"/>
        <end position="142"/>
    </location>
</feature>
<protein>
    <submittedName>
        <fullName evidence="2">DUF3995 domain-containing protein</fullName>
    </submittedName>
</protein>
<keyword evidence="1" id="KW-0472">Membrane</keyword>